<dbReference type="KEGG" id="vg:77930920"/>
<dbReference type="Pfam" id="PF24010">
    <property type="entry name" value="DUF7324"/>
    <property type="match status" value="1"/>
</dbReference>
<dbReference type="GeneID" id="77930920"/>
<dbReference type="Proteomes" id="UP000319161">
    <property type="component" value="Segment"/>
</dbReference>
<organism evidence="2 3">
    <name type="scientific">Gordonia phage Sidious</name>
    <dbReference type="NCBI Taxonomy" id="2591118"/>
    <lineage>
        <taxon>Viruses</taxon>
        <taxon>Duplodnaviria</taxon>
        <taxon>Heunggongvirae</taxon>
        <taxon>Uroviricota</taxon>
        <taxon>Caudoviricetes</taxon>
        <taxon>Sidiousvirus</taxon>
        <taxon>Sidiousvirus sidious</taxon>
    </lineage>
</organism>
<protein>
    <submittedName>
        <fullName evidence="2">Uncharacterized protein</fullName>
    </submittedName>
</protein>
<accession>A0A515MI94</accession>
<proteinExistence type="predicted"/>
<evidence type="ECO:0000313" key="3">
    <source>
        <dbReference type="Proteomes" id="UP000319161"/>
    </source>
</evidence>
<sequence>MSASAEYVCEGCGGRAFVQCEFADELDDFEREWDDRHCHCVPTIYEVVVACDSGCGREVTHHGVAANSEVEAARIARERMTAEGWAEADGFHCRACLLARSGWQSQPGPSEAGRAMSVESIPCREQSGIVRALTANFHDHSAPDRCGCAARDSGFSQAQAVAQPDPGGEAGSGTTFQSTHEGAQP</sequence>
<evidence type="ECO:0000313" key="2">
    <source>
        <dbReference type="EMBL" id="QDM56393.1"/>
    </source>
</evidence>
<dbReference type="InterPro" id="IPR055748">
    <property type="entry name" value="DUF7324"/>
</dbReference>
<name>A0A515MI94_9CAUD</name>
<gene>
    <name evidence="2" type="primary">46</name>
    <name evidence="2" type="ORF">SEA_SIDIOUS_46</name>
</gene>
<keyword evidence="3" id="KW-1185">Reference proteome</keyword>
<feature type="compositionally biased region" description="Polar residues" evidence="1">
    <location>
        <begin position="172"/>
        <end position="185"/>
    </location>
</feature>
<dbReference type="RefSeq" id="YP_010655064.1">
    <property type="nucleotide sequence ID" value="NC_070819.1"/>
</dbReference>
<reference evidence="2 3" key="1">
    <citation type="submission" date="2019-05" db="EMBL/GenBank/DDBJ databases">
        <authorList>
            <person name="Burnell J."/>
            <person name="Dorr H."/>
            <person name="Griffin H."/>
            <person name="Jordan N."/>
            <person name="Molloy S.D."/>
            <person name="Garlena R.A."/>
            <person name="Russell D.A."/>
            <person name="Pope W.H."/>
            <person name="Jacobs-Sera D."/>
            <person name="Hatfull G.F."/>
        </authorList>
    </citation>
    <scope>NUCLEOTIDE SEQUENCE [LARGE SCALE GENOMIC DNA]</scope>
</reference>
<feature type="region of interest" description="Disordered" evidence="1">
    <location>
        <begin position="157"/>
        <end position="185"/>
    </location>
</feature>
<dbReference type="EMBL" id="MK967384">
    <property type="protein sequence ID" value="QDM56393.1"/>
    <property type="molecule type" value="Genomic_DNA"/>
</dbReference>
<evidence type="ECO:0000256" key="1">
    <source>
        <dbReference type="SAM" id="MobiDB-lite"/>
    </source>
</evidence>